<reference evidence="2" key="1">
    <citation type="journal article" date="2010" name="Genome Res.">
        <title>Population genomic sequencing of Coccidioides fungi reveals recent hybridization and transposon control.</title>
        <authorList>
            <person name="Neafsey D.E."/>
            <person name="Barker B.M."/>
            <person name="Sharpton T.J."/>
            <person name="Stajich J.E."/>
            <person name="Park D.J."/>
            <person name="Whiston E."/>
            <person name="Hung C.-Y."/>
            <person name="McMahan C."/>
            <person name="White J."/>
            <person name="Sykes S."/>
            <person name="Heiman D."/>
            <person name="Young S."/>
            <person name="Zeng Q."/>
            <person name="Abouelleil A."/>
            <person name="Aftuck L."/>
            <person name="Bessette D."/>
            <person name="Brown A."/>
            <person name="FitzGerald M."/>
            <person name="Lui A."/>
            <person name="Macdonald J.P."/>
            <person name="Priest M."/>
            <person name="Orbach M.J."/>
            <person name="Galgiani J.N."/>
            <person name="Kirkland T.N."/>
            <person name="Cole G.T."/>
            <person name="Birren B.W."/>
            <person name="Henn M.R."/>
            <person name="Taylor J.W."/>
            <person name="Rounsley S.D."/>
        </authorList>
    </citation>
    <scope>NUCLEOTIDE SEQUENCE [LARGE SCALE GENOMIC DNA]</scope>
    <source>
        <strain evidence="2">RMSCC 2394</strain>
    </source>
</reference>
<evidence type="ECO:0000313" key="1">
    <source>
        <dbReference type="EMBL" id="KMP01148.1"/>
    </source>
</evidence>
<gene>
    <name evidence="1" type="ORF">CIRG_01288</name>
</gene>
<organism evidence="1 2">
    <name type="scientific">Coccidioides immitis RMSCC 2394</name>
    <dbReference type="NCBI Taxonomy" id="404692"/>
    <lineage>
        <taxon>Eukaryota</taxon>
        <taxon>Fungi</taxon>
        <taxon>Dikarya</taxon>
        <taxon>Ascomycota</taxon>
        <taxon>Pezizomycotina</taxon>
        <taxon>Eurotiomycetes</taxon>
        <taxon>Eurotiomycetidae</taxon>
        <taxon>Onygenales</taxon>
        <taxon>Onygenaceae</taxon>
        <taxon>Coccidioides</taxon>
    </lineage>
</organism>
<dbReference type="EMBL" id="DS028093">
    <property type="protein sequence ID" value="KMP01148.1"/>
    <property type="molecule type" value="Genomic_DNA"/>
</dbReference>
<protein>
    <submittedName>
        <fullName evidence="1">Uncharacterized protein</fullName>
    </submittedName>
</protein>
<sequence>MLDIVSISSMQPLMDRWFLLELASQTHSHDGPHALMKPSAADAAYSRAATLTNASWPRVPRANFGQYLLRSLDLPGLLDRRPIGTQSSKILGLLAEQETCQIAPRPRLSKARDNLSC</sequence>
<name>A0A0J6Y3E1_COCIT</name>
<accession>A0A0J6Y3E1</accession>
<proteinExistence type="predicted"/>
<evidence type="ECO:0000313" key="2">
    <source>
        <dbReference type="Proteomes" id="UP000054565"/>
    </source>
</evidence>
<dbReference type="AlphaFoldDB" id="A0A0J6Y3E1"/>
<dbReference type="Proteomes" id="UP000054565">
    <property type="component" value="Unassembled WGS sequence"/>
</dbReference>